<sequence length="208" mass="23691">MSDLTTYGDNSDVRRPRNSAIPKDSAIRYLKAVHISRHSTLYQLQLRNLSVDDDHNMATSFSVQISTQSLFHNSIYLHTWLPGFGIIRSGRTQAVPTLRTHFICISRVIFMTRNSLMKLTDLESVMKFKPTQYSSFASWLGDIRVQLWNGFAALEQRELAVINARRSKKSMAGLRRVGKGPPAQEAQIPPFNEETLNGHFSDDTLFFL</sequence>
<name>A0A6A4IR82_9AGAR</name>
<organism evidence="1 2">
    <name type="scientific">Gymnopus androsaceus JB14</name>
    <dbReference type="NCBI Taxonomy" id="1447944"/>
    <lineage>
        <taxon>Eukaryota</taxon>
        <taxon>Fungi</taxon>
        <taxon>Dikarya</taxon>
        <taxon>Basidiomycota</taxon>
        <taxon>Agaricomycotina</taxon>
        <taxon>Agaricomycetes</taxon>
        <taxon>Agaricomycetidae</taxon>
        <taxon>Agaricales</taxon>
        <taxon>Marasmiineae</taxon>
        <taxon>Omphalotaceae</taxon>
        <taxon>Gymnopus</taxon>
    </lineage>
</organism>
<accession>A0A6A4IR82</accession>
<dbReference type="AlphaFoldDB" id="A0A6A4IR82"/>
<evidence type="ECO:0000313" key="1">
    <source>
        <dbReference type="EMBL" id="KAE9410645.1"/>
    </source>
</evidence>
<proteinExistence type="predicted"/>
<dbReference type="EMBL" id="ML769385">
    <property type="protein sequence ID" value="KAE9410645.1"/>
    <property type="molecule type" value="Genomic_DNA"/>
</dbReference>
<gene>
    <name evidence="1" type="ORF">BT96DRAFT_984152</name>
</gene>
<keyword evidence="2" id="KW-1185">Reference proteome</keyword>
<reference evidence="1" key="1">
    <citation type="journal article" date="2019" name="Environ. Microbiol.">
        <title>Fungal ecological strategies reflected in gene transcription - a case study of two litter decomposers.</title>
        <authorList>
            <person name="Barbi F."/>
            <person name="Kohler A."/>
            <person name="Barry K."/>
            <person name="Baskaran P."/>
            <person name="Daum C."/>
            <person name="Fauchery L."/>
            <person name="Ihrmark K."/>
            <person name="Kuo A."/>
            <person name="LaButti K."/>
            <person name="Lipzen A."/>
            <person name="Morin E."/>
            <person name="Grigoriev I.V."/>
            <person name="Henrissat B."/>
            <person name="Lindahl B."/>
            <person name="Martin F."/>
        </authorList>
    </citation>
    <scope>NUCLEOTIDE SEQUENCE</scope>
    <source>
        <strain evidence="1">JB14</strain>
    </source>
</reference>
<evidence type="ECO:0000313" key="2">
    <source>
        <dbReference type="Proteomes" id="UP000799118"/>
    </source>
</evidence>
<protein>
    <submittedName>
        <fullName evidence="1">Uncharacterized protein</fullName>
    </submittedName>
</protein>
<dbReference type="Proteomes" id="UP000799118">
    <property type="component" value="Unassembled WGS sequence"/>
</dbReference>